<dbReference type="Proteomes" id="UP000289738">
    <property type="component" value="Chromosome B06"/>
</dbReference>
<evidence type="ECO:0000313" key="2">
    <source>
        <dbReference type="EMBL" id="RYR04411.1"/>
    </source>
</evidence>
<organism evidence="2 3">
    <name type="scientific">Arachis hypogaea</name>
    <name type="common">Peanut</name>
    <dbReference type="NCBI Taxonomy" id="3818"/>
    <lineage>
        <taxon>Eukaryota</taxon>
        <taxon>Viridiplantae</taxon>
        <taxon>Streptophyta</taxon>
        <taxon>Embryophyta</taxon>
        <taxon>Tracheophyta</taxon>
        <taxon>Spermatophyta</taxon>
        <taxon>Magnoliopsida</taxon>
        <taxon>eudicotyledons</taxon>
        <taxon>Gunneridae</taxon>
        <taxon>Pentapetalae</taxon>
        <taxon>rosids</taxon>
        <taxon>fabids</taxon>
        <taxon>Fabales</taxon>
        <taxon>Fabaceae</taxon>
        <taxon>Papilionoideae</taxon>
        <taxon>50 kb inversion clade</taxon>
        <taxon>dalbergioids sensu lato</taxon>
        <taxon>Dalbergieae</taxon>
        <taxon>Pterocarpus clade</taxon>
        <taxon>Arachis</taxon>
    </lineage>
</organism>
<dbReference type="InterPro" id="IPR057136">
    <property type="entry name" value="At2g35280_TPR_dom"/>
</dbReference>
<protein>
    <recommendedName>
        <fullName evidence="1">At2g35280-like TPR domain-containing protein</fullName>
    </recommendedName>
</protein>
<dbReference type="AlphaFoldDB" id="A0A444YRA5"/>
<evidence type="ECO:0000313" key="3">
    <source>
        <dbReference type="Proteomes" id="UP000289738"/>
    </source>
</evidence>
<dbReference type="Pfam" id="PF23310">
    <property type="entry name" value="TPR_27"/>
    <property type="match status" value="1"/>
</dbReference>
<proteinExistence type="predicted"/>
<reference evidence="2 3" key="1">
    <citation type="submission" date="2019-01" db="EMBL/GenBank/DDBJ databases">
        <title>Sequencing of cultivated peanut Arachis hypogaea provides insights into genome evolution and oil improvement.</title>
        <authorList>
            <person name="Chen X."/>
        </authorList>
    </citation>
    <scope>NUCLEOTIDE SEQUENCE [LARGE SCALE GENOMIC DNA]</scope>
    <source>
        <strain evidence="3">cv. Fuhuasheng</strain>
        <tissue evidence="2">Leaves</tissue>
    </source>
</reference>
<name>A0A444YRA5_ARAHY</name>
<sequence length="142" mass="16452">MRYNHDIGLEMLYNAASNGRDVTKYALSMMLHFRRDDNEGKRNGIELFCVPDAAGLLTVCKARCFGVLTISWQREVQMPKIKEQHLVYDSPRCLIQGHMGLLYDYRRWVVEQNSIHGFGGATYIPCIYCHTDYELIVFVNLL</sequence>
<gene>
    <name evidence="2" type="ORF">Ahy_B06g084132</name>
</gene>
<evidence type="ECO:0000259" key="1">
    <source>
        <dbReference type="Pfam" id="PF23310"/>
    </source>
</evidence>
<keyword evidence="3" id="KW-1185">Reference proteome</keyword>
<dbReference type="EMBL" id="SDMP01000016">
    <property type="protein sequence ID" value="RYR04411.1"/>
    <property type="molecule type" value="Genomic_DNA"/>
</dbReference>
<comment type="caution">
    <text evidence="2">The sequence shown here is derived from an EMBL/GenBank/DDBJ whole genome shotgun (WGS) entry which is preliminary data.</text>
</comment>
<feature type="domain" description="At2g35280-like TPR" evidence="1">
    <location>
        <begin position="2"/>
        <end position="67"/>
    </location>
</feature>
<accession>A0A444YRA5</accession>